<keyword evidence="2" id="KW-0813">Transport</keyword>
<gene>
    <name evidence="11" type="ORF">JK636_20845</name>
</gene>
<dbReference type="Proteomes" id="UP000632377">
    <property type="component" value="Unassembled WGS sequence"/>
</dbReference>
<evidence type="ECO:0000256" key="3">
    <source>
        <dbReference type="ARBA" id="ARBA00022475"/>
    </source>
</evidence>
<dbReference type="InterPro" id="IPR003445">
    <property type="entry name" value="Cat_transpt"/>
</dbReference>
<keyword evidence="4" id="KW-0633">Potassium transport</keyword>
<feature type="transmembrane region" description="Helical" evidence="10">
    <location>
        <begin position="131"/>
        <end position="152"/>
    </location>
</feature>
<evidence type="ECO:0000256" key="7">
    <source>
        <dbReference type="ARBA" id="ARBA00022989"/>
    </source>
</evidence>
<dbReference type="PANTHER" id="PTHR32024:SF1">
    <property type="entry name" value="KTR SYSTEM POTASSIUM UPTAKE PROTEIN B"/>
    <property type="match status" value="1"/>
</dbReference>
<feature type="transmembrane region" description="Helical" evidence="10">
    <location>
        <begin position="229"/>
        <end position="250"/>
    </location>
</feature>
<keyword evidence="8" id="KW-0406">Ion transport</keyword>
<evidence type="ECO:0000256" key="6">
    <source>
        <dbReference type="ARBA" id="ARBA00022958"/>
    </source>
</evidence>
<dbReference type="PANTHER" id="PTHR32024">
    <property type="entry name" value="TRK SYSTEM POTASSIUM UPTAKE PROTEIN TRKG-RELATED"/>
    <property type="match status" value="1"/>
</dbReference>
<keyword evidence="6" id="KW-0630">Potassium</keyword>
<keyword evidence="3" id="KW-1003">Cell membrane</keyword>
<comment type="subcellular location">
    <subcellularLocation>
        <location evidence="1">Cell membrane</location>
        <topology evidence="1">Multi-pass membrane protein</topology>
    </subcellularLocation>
</comment>
<keyword evidence="7 10" id="KW-1133">Transmembrane helix</keyword>
<protein>
    <submittedName>
        <fullName evidence="11">Trk family potassium uptake protein</fullName>
    </submittedName>
</protein>
<evidence type="ECO:0000256" key="4">
    <source>
        <dbReference type="ARBA" id="ARBA00022538"/>
    </source>
</evidence>
<evidence type="ECO:0000256" key="5">
    <source>
        <dbReference type="ARBA" id="ARBA00022692"/>
    </source>
</evidence>
<feature type="transmembrane region" description="Helical" evidence="10">
    <location>
        <begin position="311"/>
        <end position="331"/>
    </location>
</feature>
<evidence type="ECO:0000313" key="12">
    <source>
        <dbReference type="Proteomes" id="UP000632377"/>
    </source>
</evidence>
<evidence type="ECO:0000256" key="10">
    <source>
        <dbReference type="SAM" id="Phobius"/>
    </source>
</evidence>
<dbReference type="InterPro" id="IPR004772">
    <property type="entry name" value="TrkH"/>
</dbReference>
<comment type="caution">
    <text evidence="11">The sequence shown here is derived from an EMBL/GenBank/DDBJ whole genome shotgun (WGS) entry which is preliminary data.</text>
</comment>
<keyword evidence="12" id="KW-1185">Reference proteome</keyword>
<dbReference type="Pfam" id="PF02386">
    <property type="entry name" value="TrkH"/>
    <property type="match status" value="1"/>
</dbReference>
<reference evidence="11 12" key="1">
    <citation type="submission" date="2021-01" db="EMBL/GenBank/DDBJ databases">
        <title>Genome public.</title>
        <authorList>
            <person name="Liu C."/>
            <person name="Sun Q."/>
        </authorList>
    </citation>
    <scope>NUCLEOTIDE SEQUENCE [LARGE SCALE GENOMIC DNA]</scope>
    <source>
        <strain evidence="11 12">YIM B02515</strain>
    </source>
</reference>
<sequence>MQFSLYKDYKFKPVQILVIGFAAVILAGALLLKLPIASSEGISTPFIDCLFTATTSVCVTGLVTVDTGTYWSYFGKNVILCLIQIGGLGFMSFATLISLVIGKRITLQERLVMQEAMNAFTLQGLVKLAKYVLIFTFTVEGLGAALLSTVFIPEFGLGKGIYYSIFHSISAFCNAGIDLIGDFRSLTLYAENSIIILTIGALIVFGGLGFTVWYELFNYKIKRRLSLHAKLVLTVTGILVFGGALLMMLFEFNNPSTIQPMSLKGKLLSSIFASITPRTAGFNSISTADMTPAGRFLTIILMFIGGSPGSTAGGIKTATAGLLVMTIVSVIKGREDTEIFKKRIGRDTVYKALTISVISITLVVVVSMVLSITEVGASLEYIIYEATSAFGTVGLTLGLTTKLTAIGKGIIIFTMYCGRVGPLTIALAISGTGKSNTIKYPEDKILVG</sequence>
<feature type="transmembrane region" description="Helical" evidence="10">
    <location>
        <begin position="14"/>
        <end position="34"/>
    </location>
</feature>
<accession>A0ABS1THS7</accession>
<organism evidence="11 12">
    <name type="scientific">Clostridium rhizosphaerae</name>
    <dbReference type="NCBI Taxonomy" id="2803861"/>
    <lineage>
        <taxon>Bacteria</taxon>
        <taxon>Bacillati</taxon>
        <taxon>Bacillota</taxon>
        <taxon>Clostridia</taxon>
        <taxon>Eubacteriales</taxon>
        <taxon>Clostridiaceae</taxon>
        <taxon>Clostridium</taxon>
    </lineage>
</organism>
<feature type="transmembrane region" description="Helical" evidence="10">
    <location>
        <begin position="46"/>
        <end position="65"/>
    </location>
</feature>
<evidence type="ECO:0000256" key="1">
    <source>
        <dbReference type="ARBA" id="ARBA00004651"/>
    </source>
</evidence>
<feature type="transmembrane region" description="Helical" evidence="10">
    <location>
        <begin position="352"/>
        <end position="370"/>
    </location>
</feature>
<feature type="transmembrane region" description="Helical" evidence="10">
    <location>
        <begin position="194"/>
        <end position="217"/>
    </location>
</feature>
<feature type="transmembrane region" description="Helical" evidence="10">
    <location>
        <begin position="382"/>
        <end position="400"/>
    </location>
</feature>
<dbReference type="NCBIfam" id="TIGR00933">
    <property type="entry name" value="2a38"/>
    <property type="match status" value="1"/>
</dbReference>
<keyword evidence="5 10" id="KW-0812">Transmembrane</keyword>
<evidence type="ECO:0000256" key="2">
    <source>
        <dbReference type="ARBA" id="ARBA00022448"/>
    </source>
</evidence>
<feature type="transmembrane region" description="Helical" evidence="10">
    <location>
        <begin position="77"/>
        <end position="101"/>
    </location>
</feature>
<keyword evidence="9 10" id="KW-0472">Membrane</keyword>
<name>A0ABS1THS7_9CLOT</name>
<evidence type="ECO:0000313" key="11">
    <source>
        <dbReference type="EMBL" id="MBL4938166.1"/>
    </source>
</evidence>
<evidence type="ECO:0000256" key="9">
    <source>
        <dbReference type="ARBA" id="ARBA00023136"/>
    </source>
</evidence>
<proteinExistence type="predicted"/>
<dbReference type="EMBL" id="JAESWC010000018">
    <property type="protein sequence ID" value="MBL4938166.1"/>
    <property type="molecule type" value="Genomic_DNA"/>
</dbReference>
<evidence type="ECO:0000256" key="8">
    <source>
        <dbReference type="ARBA" id="ARBA00023065"/>
    </source>
</evidence>